<name>A0A7C5I4F1_UNCW3</name>
<comment type="caution">
    <text evidence="1">The sequence shown here is derived from an EMBL/GenBank/DDBJ whole genome shotgun (WGS) entry which is preliminary data.</text>
</comment>
<evidence type="ECO:0000313" key="1">
    <source>
        <dbReference type="EMBL" id="HHF58067.1"/>
    </source>
</evidence>
<feature type="non-terminal residue" evidence="1">
    <location>
        <position position="63"/>
    </location>
</feature>
<gene>
    <name evidence="1" type="ORF">ENL41_01420</name>
</gene>
<dbReference type="EMBL" id="DRTV01000105">
    <property type="protein sequence ID" value="HHF58067.1"/>
    <property type="molecule type" value="Genomic_DNA"/>
</dbReference>
<proteinExistence type="predicted"/>
<dbReference type="Proteomes" id="UP000886014">
    <property type="component" value="Unassembled WGS sequence"/>
</dbReference>
<protein>
    <submittedName>
        <fullName evidence="1">Uncharacterized protein</fullName>
    </submittedName>
</protein>
<reference evidence="1" key="1">
    <citation type="journal article" date="2020" name="mSystems">
        <title>Genome- and Community-Level Interaction Insights into Carbon Utilization and Element Cycling Functions of Hydrothermarchaeota in Hydrothermal Sediment.</title>
        <authorList>
            <person name="Zhou Z."/>
            <person name="Liu Y."/>
            <person name="Xu W."/>
            <person name="Pan J."/>
            <person name="Luo Z.H."/>
            <person name="Li M."/>
        </authorList>
    </citation>
    <scope>NUCLEOTIDE SEQUENCE [LARGE SCALE GENOMIC DNA]</scope>
    <source>
        <strain evidence="1">HyVt-94</strain>
    </source>
</reference>
<accession>A0A7C5I4F1</accession>
<sequence length="63" mass="6855">MVFLKKEEYLDEVVEALVEAEIKGLSIVDGVEMEKVLAVDIPIFAGLVRSMGGMRGANKVLFG</sequence>
<organism evidence="1">
    <name type="scientific">candidate division WOR-3 bacterium</name>
    <dbReference type="NCBI Taxonomy" id="2052148"/>
    <lineage>
        <taxon>Bacteria</taxon>
        <taxon>Bacteria division WOR-3</taxon>
    </lineage>
</organism>
<dbReference type="AlphaFoldDB" id="A0A7C5I4F1"/>